<keyword evidence="1" id="KW-0812">Transmembrane</keyword>
<proteinExistence type="predicted"/>
<feature type="transmembrane region" description="Helical" evidence="1">
    <location>
        <begin position="6"/>
        <end position="27"/>
    </location>
</feature>
<sequence>MELYSLLGGALLLGNSAVIFIIAEMFWPAYDVGNIMEENSCSCLNANSEA</sequence>
<keyword evidence="1" id="KW-1133">Transmembrane helix</keyword>
<evidence type="ECO:0000256" key="1">
    <source>
        <dbReference type="SAM" id="Phobius"/>
    </source>
</evidence>
<evidence type="ECO:0000313" key="3">
    <source>
        <dbReference type="Proteomes" id="UP000199421"/>
    </source>
</evidence>
<dbReference type="AlphaFoldDB" id="A0A1H7QKB7"/>
<gene>
    <name evidence="2" type="ORF">SAMN05661044_02626</name>
</gene>
<keyword evidence="1" id="KW-0472">Membrane</keyword>
<dbReference type="Proteomes" id="UP000199421">
    <property type="component" value="Unassembled WGS sequence"/>
</dbReference>
<evidence type="ECO:0000313" key="2">
    <source>
        <dbReference type="EMBL" id="SEL48376.1"/>
    </source>
</evidence>
<keyword evidence="3" id="KW-1185">Reference proteome</keyword>
<dbReference type="EMBL" id="FOAF01000002">
    <property type="protein sequence ID" value="SEL48376.1"/>
    <property type="molecule type" value="Genomic_DNA"/>
</dbReference>
<reference evidence="3" key="1">
    <citation type="submission" date="2016-10" db="EMBL/GenBank/DDBJ databases">
        <authorList>
            <person name="Varghese N."/>
            <person name="Submissions S."/>
        </authorList>
    </citation>
    <scope>NUCLEOTIDE SEQUENCE [LARGE SCALE GENOMIC DNA]</scope>
    <source>
        <strain evidence="3">DSM 18733</strain>
    </source>
</reference>
<dbReference type="STRING" id="407022.SAMN05661044_02626"/>
<protein>
    <submittedName>
        <fullName evidence="2">Uncharacterized protein</fullName>
    </submittedName>
</protein>
<name>A0A1H7QKB7_OLID1</name>
<organism evidence="2 3">
    <name type="scientific">Olivibacter domesticus</name>
    <name type="common">Pseudosphingobacterium domesticum</name>
    <dbReference type="NCBI Taxonomy" id="407022"/>
    <lineage>
        <taxon>Bacteria</taxon>
        <taxon>Pseudomonadati</taxon>
        <taxon>Bacteroidota</taxon>
        <taxon>Sphingobacteriia</taxon>
        <taxon>Sphingobacteriales</taxon>
        <taxon>Sphingobacteriaceae</taxon>
        <taxon>Olivibacter</taxon>
    </lineage>
</organism>
<accession>A0A1H7QKB7</accession>